<evidence type="ECO:0000256" key="3">
    <source>
        <dbReference type="ARBA" id="ARBA00022737"/>
    </source>
</evidence>
<dbReference type="Gene3D" id="3.30.160.60">
    <property type="entry name" value="Classic Zinc Finger"/>
    <property type="match status" value="2"/>
</dbReference>
<name>A0A2S4UCL3_9BASI</name>
<dbReference type="Proteomes" id="UP000238274">
    <property type="component" value="Unassembled WGS sequence"/>
</dbReference>
<keyword evidence="4 9" id="KW-0863">Zinc-finger</keyword>
<dbReference type="PANTHER" id="PTHR14003">
    <property type="entry name" value="TRANSCRIPTIONAL REPRESSOR PROTEIN YY"/>
    <property type="match status" value="1"/>
</dbReference>
<dbReference type="Pfam" id="PF13912">
    <property type="entry name" value="zf-C2H2_6"/>
    <property type="match status" value="1"/>
</dbReference>
<dbReference type="GO" id="GO:0031519">
    <property type="term" value="C:PcG protein complex"/>
    <property type="evidence" value="ECO:0007669"/>
    <property type="project" value="TreeGrafter"/>
</dbReference>
<keyword evidence="6" id="KW-0805">Transcription regulation</keyword>
<evidence type="ECO:0000313" key="12">
    <source>
        <dbReference type="EMBL" id="POV95035.1"/>
    </source>
</evidence>
<dbReference type="SMART" id="SM00355">
    <property type="entry name" value="ZnF_C2H2"/>
    <property type="match status" value="1"/>
</dbReference>
<accession>A0A2S4UCL3</accession>
<evidence type="ECO:0000256" key="4">
    <source>
        <dbReference type="ARBA" id="ARBA00022771"/>
    </source>
</evidence>
<evidence type="ECO:0000313" key="13">
    <source>
        <dbReference type="Proteomes" id="UP000238274"/>
    </source>
</evidence>
<feature type="compositionally biased region" description="Low complexity" evidence="10">
    <location>
        <begin position="358"/>
        <end position="367"/>
    </location>
</feature>
<reference evidence="13" key="3">
    <citation type="journal article" date="2018" name="Mol. Plant Microbe Interact.">
        <title>Genome sequence resources for the wheat stripe rust pathogen (Puccinia striiformis f. sp. tritici) and the barley stripe rust pathogen (Puccinia striiformis f. sp. hordei).</title>
        <authorList>
            <person name="Xia C."/>
            <person name="Wang M."/>
            <person name="Yin C."/>
            <person name="Cornejo O.E."/>
            <person name="Hulbert S.H."/>
            <person name="Chen X."/>
        </authorList>
    </citation>
    <scope>NUCLEOTIDE SEQUENCE [LARGE SCALE GENOMIC DNA]</scope>
    <source>
        <strain evidence="13">93TX-2</strain>
    </source>
</reference>
<evidence type="ECO:0000256" key="1">
    <source>
        <dbReference type="ARBA" id="ARBA00006991"/>
    </source>
</evidence>
<keyword evidence="3" id="KW-0677">Repeat</keyword>
<evidence type="ECO:0000256" key="10">
    <source>
        <dbReference type="SAM" id="MobiDB-lite"/>
    </source>
</evidence>
<keyword evidence="8" id="KW-0539">Nucleus</keyword>
<sequence>MAEPEQTHECQISRAQTDDYQDYHYPHHEPYLYHHHHHPAEGNLLDFDLDAYHHLFAQDLPSTSLELHYPPFDHSNFSPPLLHPIPDTSSSLLLSSSSNSSSSASSSSSISSSSGPSTQPACFSSPSWSTLDQLFLASLPHHPQSSPLFPLDLVPNNPILPEPAHHNLAHDIDYQQIQLNQLDDLSEFSFDTHLHDWNLSFDTASSENLQGSYDSAIRSSENDPYRVISQMNLPEEQGTFSTDEYLKDFYRPTAEGEEYDQEAATINHNPLTNLISPSPQETRPQTPILAMKRRRSSSPGQADQEEAPLGISDALCSLAHNDCNTTIAADQLIQSGNEEASITQVTLQPKSTKRPKNKTTNSSSSKPHICPECGKSFPRLTSLTQHKITHNGERPFRCGFEGCTKSFTTSSNTKQSLNPFPFCVVGLVWEGKTVFLPDVTLESDQVQTKYFLIKGDIEANGASEII</sequence>
<comment type="caution">
    <text evidence="12">The sequence shown here is derived from an EMBL/GenBank/DDBJ whole genome shotgun (WGS) entry which is preliminary data.</text>
</comment>
<evidence type="ECO:0000256" key="9">
    <source>
        <dbReference type="PROSITE-ProRule" id="PRU00042"/>
    </source>
</evidence>
<keyword evidence="2" id="KW-0479">Metal-binding</keyword>
<dbReference type="SUPFAM" id="SSF57667">
    <property type="entry name" value="beta-beta-alpha zinc fingers"/>
    <property type="match status" value="1"/>
</dbReference>
<reference evidence="13" key="2">
    <citation type="journal article" date="2018" name="BMC Genomics">
        <title>Genomic insights into host adaptation between the wheat stripe rust pathogen (Puccinia striiformis f. sp. tritici) and the barley stripe rust pathogen (Puccinia striiformis f. sp. hordei).</title>
        <authorList>
            <person name="Xia C."/>
            <person name="Wang M."/>
            <person name="Yin C."/>
            <person name="Cornejo O.E."/>
            <person name="Hulbert S.H."/>
            <person name="Chen X."/>
        </authorList>
    </citation>
    <scope>NUCLEOTIDE SEQUENCE [LARGE SCALE GENOMIC DNA]</scope>
    <source>
        <strain evidence="13">93TX-2</strain>
    </source>
</reference>
<dbReference type="FunFam" id="3.30.160.60:FF:000761">
    <property type="entry name" value="Zinc finger protein 449"/>
    <property type="match status" value="1"/>
</dbReference>
<evidence type="ECO:0000256" key="5">
    <source>
        <dbReference type="ARBA" id="ARBA00022833"/>
    </source>
</evidence>
<dbReference type="GO" id="GO:0000978">
    <property type="term" value="F:RNA polymerase II cis-regulatory region sequence-specific DNA binding"/>
    <property type="evidence" value="ECO:0007669"/>
    <property type="project" value="TreeGrafter"/>
</dbReference>
<dbReference type="PROSITE" id="PS50157">
    <property type="entry name" value="ZINC_FINGER_C2H2_2"/>
    <property type="match status" value="1"/>
</dbReference>
<dbReference type="AlphaFoldDB" id="A0A2S4UCL3"/>
<dbReference type="GO" id="GO:0000981">
    <property type="term" value="F:DNA-binding transcription factor activity, RNA polymerase II-specific"/>
    <property type="evidence" value="ECO:0007669"/>
    <property type="project" value="TreeGrafter"/>
</dbReference>
<evidence type="ECO:0000256" key="7">
    <source>
        <dbReference type="ARBA" id="ARBA00023163"/>
    </source>
</evidence>
<gene>
    <name evidence="12" type="ORF">PSHT_15889</name>
</gene>
<protein>
    <recommendedName>
        <fullName evidence="11">C2H2-type domain-containing protein</fullName>
    </recommendedName>
</protein>
<dbReference type="InterPro" id="IPR013087">
    <property type="entry name" value="Znf_C2H2_type"/>
</dbReference>
<feature type="region of interest" description="Disordered" evidence="10">
    <location>
        <begin position="343"/>
        <end position="370"/>
    </location>
</feature>
<dbReference type="GO" id="GO:0005667">
    <property type="term" value="C:transcription regulator complex"/>
    <property type="evidence" value="ECO:0007669"/>
    <property type="project" value="TreeGrafter"/>
</dbReference>
<dbReference type="GO" id="GO:0008270">
    <property type="term" value="F:zinc ion binding"/>
    <property type="evidence" value="ECO:0007669"/>
    <property type="project" value="UniProtKB-KW"/>
</dbReference>
<organism evidence="12 13">
    <name type="scientific">Puccinia striiformis</name>
    <dbReference type="NCBI Taxonomy" id="27350"/>
    <lineage>
        <taxon>Eukaryota</taxon>
        <taxon>Fungi</taxon>
        <taxon>Dikarya</taxon>
        <taxon>Basidiomycota</taxon>
        <taxon>Pucciniomycotina</taxon>
        <taxon>Pucciniomycetes</taxon>
        <taxon>Pucciniales</taxon>
        <taxon>Pucciniaceae</taxon>
        <taxon>Puccinia</taxon>
    </lineage>
</organism>
<evidence type="ECO:0000256" key="6">
    <source>
        <dbReference type="ARBA" id="ARBA00023015"/>
    </source>
</evidence>
<keyword evidence="13" id="KW-1185">Reference proteome</keyword>
<dbReference type="EMBL" id="PKSM01000442">
    <property type="protein sequence ID" value="POV95035.1"/>
    <property type="molecule type" value="Genomic_DNA"/>
</dbReference>
<evidence type="ECO:0000256" key="8">
    <source>
        <dbReference type="ARBA" id="ARBA00023242"/>
    </source>
</evidence>
<dbReference type="InterPro" id="IPR036236">
    <property type="entry name" value="Znf_C2H2_sf"/>
</dbReference>
<comment type="similarity">
    <text evidence="1">Belongs to the krueppel C2H2-type zinc-finger protein family.</text>
</comment>
<feature type="domain" description="C2H2-type" evidence="11">
    <location>
        <begin position="368"/>
        <end position="395"/>
    </location>
</feature>
<evidence type="ECO:0000259" key="11">
    <source>
        <dbReference type="PROSITE" id="PS50157"/>
    </source>
</evidence>
<dbReference type="VEuPathDB" id="FungiDB:PSHT_15889"/>
<proteinExistence type="inferred from homology"/>
<dbReference type="VEuPathDB" id="FungiDB:PSTT_14065"/>
<keyword evidence="7" id="KW-0804">Transcription</keyword>
<dbReference type="PROSITE" id="PS00028">
    <property type="entry name" value="ZINC_FINGER_C2H2_1"/>
    <property type="match status" value="1"/>
</dbReference>
<keyword evidence="5" id="KW-0862">Zinc</keyword>
<dbReference type="PANTHER" id="PTHR14003:SF19">
    <property type="entry name" value="YY2 TRANSCRIPTION FACTOR"/>
    <property type="match status" value="1"/>
</dbReference>
<evidence type="ECO:0000256" key="2">
    <source>
        <dbReference type="ARBA" id="ARBA00022723"/>
    </source>
</evidence>
<dbReference type="OrthoDB" id="6077919at2759"/>
<reference evidence="12 13" key="1">
    <citation type="submission" date="2017-12" db="EMBL/GenBank/DDBJ databases">
        <title>Gene loss provides genomic basis for host adaptation in cereal stripe rust fungi.</title>
        <authorList>
            <person name="Xia C."/>
        </authorList>
    </citation>
    <scope>NUCLEOTIDE SEQUENCE [LARGE SCALE GENOMIC DNA]</scope>
    <source>
        <strain evidence="12 13">93TX-2</strain>
    </source>
</reference>
<dbReference type="GO" id="GO:0000785">
    <property type="term" value="C:chromatin"/>
    <property type="evidence" value="ECO:0007669"/>
    <property type="project" value="TreeGrafter"/>
</dbReference>